<dbReference type="Gramene" id="PHT65346">
    <property type="protein sequence ID" value="PHT65346"/>
    <property type="gene ID" value="T459_29771"/>
</dbReference>
<comment type="similarity">
    <text evidence="2">Belongs to the RLP family.</text>
</comment>
<keyword evidence="13" id="KW-1185">Reference proteome</keyword>
<dbReference type="FunFam" id="3.80.10.10:FF:000111">
    <property type="entry name" value="LRR receptor-like serine/threonine-protein kinase ERECTA"/>
    <property type="match status" value="1"/>
</dbReference>
<dbReference type="Pfam" id="PF13855">
    <property type="entry name" value="LRR_8"/>
    <property type="match status" value="1"/>
</dbReference>
<dbReference type="Gene3D" id="3.80.10.10">
    <property type="entry name" value="Ribonuclease Inhibitor"/>
    <property type="match status" value="1"/>
</dbReference>
<dbReference type="PANTHER" id="PTHR27004">
    <property type="entry name" value="RECEPTOR-LIKE PROTEIN 12 ISOFORM X1"/>
    <property type="match status" value="1"/>
</dbReference>
<evidence type="ECO:0000256" key="7">
    <source>
        <dbReference type="ARBA" id="ARBA00022989"/>
    </source>
</evidence>
<evidence type="ECO:0000256" key="8">
    <source>
        <dbReference type="ARBA" id="ARBA00023136"/>
    </source>
</evidence>
<evidence type="ECO:0000256" key="9">
    <source>
        <dbReference type="ARBA" id="ARBA00023170"/>
    </source>
</evidence>
<accession>A0A2G2Y6F0</accession>
<gene>
    <name evidence="12" type="ORF">T459_29771</name>
</gene>
<evidence type="ECO:0000256" key="3">
    <source>
        <dbReference type="ARBA" id="ARBA00022475"/>
    </source>
</evidence>
<evidence type="ECO:0000256" key="5">
    <source>
        <dbReference type="ARBA" id="ARBA00022692"/>
    </source>
</evidence>
<dbReference type="PRINTS" id="PR00019">
    <property type="entry name" value="LEURICHRPT"/>
</dbReference>
<feature type="transmembrane region" description="Helical" evidence="11">
    <location>
        <begin position="208"/>
        <end position="232"/>
    </location>
</feature>
<sequence>MDLSSNGFSGNLPASLFENFQAMKIIDENVRDPWYVGDQYGIFYDSVMTITTKGLDLEFARVLTTNIIINLSRNRFEGYIPSIIGDLAALRTLNLSHNRLEGCIPASLHQLSVLESLDLSFNRIGGGIPQQLAFLTSLEVLNLSHNHLVGCIPKGKQFDTFEKSSYQGNDGLRGFPLSKDCGGDDGVPQAITPVELDEEEEEEDSPMISWQAVLMGYGCGFVSVLSIIYIMLSTQTPAWFSRMVDEWEYKIVTRMQKHKKRY</sequence>
<evidence type="ECO:0000256" key="11">
    <source>
        <dbReference type="SAM" id="Phobius"/>
    </source>
</evidence>
<keyword evidence="6" id="KW-0677">Repeat</keyword>
<keyword evidence="3" id="KW-1003">Cell membrane</keyword>
<evidence type="ECO:0000256" key="4">
    <source>
        <dbReference type="ARBA" id="ARBA00022614"/>
    </source>
</evidence>
<evidence type="ECO:0000313" key="12">
    <source>
        <dbReference type="EMBL" id="PHT65346.1"/>
    </source>
</evidence>
<keyword evidence="4" id="KW-0433">Leucine-rich repeat</keyword>
<name>A0A2G2Y6F0_CAPAN</name>
<dbReference type="PANTHER" id="PTHR27004:SF410">
    <property type="entry name" value="LEUCINE-RICH REPEAT-CONTAINING N-TERMINAL PLANT-TYPE DOMAIN-CONTAINING PROTEIN"/>
    <property type="match status" value="1"/>
</dbReference>
<evidence type="ECO:0000256" key="1">
    <source>
        <dbReference type="ARBA" id="ARBA00004251"/>
    </source>
</evidence>
<dbReference type="InterPro" id="IPR001611">
    <property type="entry name" value="Leu-rich_rpt"/>
</dbReference>
<dbReference type="OMA" id="FHEYDYS"/>
<keyword evidence="10" id="KW-0325">Glycoprotein</keyword>
<protein>
    <recommendedName>
        <fullName evidence="14">Receptor-like protein 12</fullName>
    </recommendedName>
</protein>
<dbReference type="AlphaFoldDB" id="A0A2G2Y6F0"/>
<keyword evidence="5 11" id="KW-0812">Transmembrane</keyword>
<reference evidence="12 13" key="2">
    <citation type="journal article" date="2017" name="Genome Biol.">
        <title>New reference genome sequences of hot pepper reveal the massive evolution of plant disease-resistance genes by retroduplication.</title>
        <authorList>
            <person name="Kim S."/>
            <person name="Park J."/>
            <person name="Yeom S.I."/>
            <person name="Kim Y.M."/>
            <person name="Seo E."/>
            <person name="Kim K.T."/>
            <person name="Kim M.S."/>
            <person name="Lee J.M."/>
            <person name="Cheong K."/>
            <person name="Shin H.S."/>
            <person name="Kim S.B."/>
            <person name="Han K."/>
            <person name="Lee J."/>
            <person name="Park M."/>
            <person name="Lee H.A."/>
            <person name="Lee H.Y."/>
            <person name="Lee Y."/>
            <person name="Oh S."/>
            <person name="Lee J.H."/>
            <person name="Choi E."/>
            <person name="Choi E."/>
            <person name="Lee S.E."/>
            <person name="Jeon J."/>
            <person name="Kim H."/>
            <person name="Choi G."/>
            <person name="Song H."/>
            <person name="Lee J."/>
            <person name="Lee S.C."/>
            <person name="Kwon J.K."/>
            <person name="Lee H.Y."/>
            <person name="Koo N."/>
            <person name="Hong Y."/>
            <person name="Kim R.W."/>
            <person name="Kang W.H."/>
            <person name="Huh J.H."/>
            <person name="Kang B.C."/>
            <person name="Yang T.J."/>
            <person name="Lee Y.H."/>
            <person name="Bennetzen J.L."/>
            <person name="Choi D."/>
        </authorList>
    </citation>
    <scope>NUCLEOTIDE SEQUENCE [LARGE SCALE GENOMIC DNA]</scope>
    <source>
        <strain evidence="13">cv. CM334</strain>
    </source>
</reference>
<dbReference type="Pfam" id="PF00560">
    <property type="entry name" value="LRR_1"/>
    <property type="match status" value="1"/>
</dbReference>
<evidence type="ECO:0000256" key="10">
    <source>
        <dbReference type="ARBA" id="ARBA00023180"/>
    </source>
</evidence>
<dbReference type="EMBL" id="AYRZ02000012">
    <property type="protein sequence ID" value="PHT65346.1"/>
    <property type="molecule type" value="Genomic_DNA"/>
</dbReference>
<evidence type="ECO:0000256" key="2">
    <source>
        <dbReference type="ARBA" id="ARBA00009592"/>
    </source>
</evidence>
<dbReference type="InterPro" id="IPR032675">
    <property type="entry name" value="LRR_dom_sf"/>
</dbReference>
<evidence type="ECO:0008006" key="14">
    <source>
        <dbReference type="Google" id="ProtNLM"/>
    </source>
</evidence>
<keyword evidence="8 11" id="KW-0472">Membrane</keyword>
<dbReference type="STRING" id="4072.A0A2G2Y6F0"/>
<keyword evidence="9" id="KW-0675">Receptor</keyword>
<comment type="subcellular location">
    <subcellularLocation>
        <location evidence="1">Cell membrane</location>
        <topology evidence="1">Single-pass type I membrane protein</topology>
    </subcellularLocation>
</comment>
<dbReference type="SUPFAM" id="SSF52058">
    <property type="entry name" value="L domain-like"/>
    <property type="match status" value="1"/>
</dbReference>
<evidence type="ECO:0000313" key="13">
    <source>
        <dbReference type="Proteomes" id="UP000222542"/>
    </source>
</evidence>
<dbReference type="Proteomes" id="UP000222542">
    <property type="component" value="Unassembled WGS sequence"/>
</dbReference>
<proteinExistence type="inferred from homology"/>
<keyword evidence="7 11" id="KW-1133">Transmembrane helix</keyword>
<organism evidence="12 13">
    <name type="scientific">Capsicum annuum</name>
    <name type="common">Capsicum pepper</name>
    <dbReference type="NCBI Taxonomy" id="4072"/>
    <lineage>
        <taxon>Eukaryota</taxon>
        <taxon>Viridiplantae</taxon>
        <taxon>Streptophyta</taxon>
        <taxon>Embryophyta</taxon>
        <taxon>Tracheophyta</taxon>
        <taxon>Spermatophyta</taxon>
        <taxon>Magnoliopsida</taxon>
        <taxon>eudicotyledons</taxon>
        <taxon>Gunneridae</taxon>
        <taxon>Pentapetalae</taxon>
        <taxon>asterids</taxon>
        <taxon>lamiids</taxon>
        <taxon>Solanales</taxon>
        <taxon>Solanaceae</taxon>
        <taxon>Solanoideae</taxon>
        <taxon>Capsiceae</taxon>
        <taxon>Capsicum</taxon>
    </lineage>
</organism>
<evidence type="ECO:0000256" key="6">
    <source>
        <dbReference type="ARBA" id="ARBA00022737"/>
    </source>
</evidence>
<comment type="caution">
    <text evidence="12">The sequence shown here is derived from an EMBL/GenBank/DDBJ whole genome shotgun (WGS) entry which is preliminary data.</text>
</comment>
<reference evidence="12 13" key="1">
    <citation type="journal article" date="2014" name="Nat. Genet.">
        <title>Genome sequence of the hot pepper provides insights into the evolution of pungency in Capsicum species.</title>
        <authorList>
            <person name="Kim S."/>
            <person name="Park M."/>
            <person name="Yeom S.I."/>
            <person name="Kim Y.M."/>
            <person name="Lee J.M."/>
            <person name="Lee H.A."/>
            <person name="Seo E."/>
            <person name="Choi J."/>
            <person name="Cheong K."/>
            <person name="Kim K.T."/>
            <person name="Jung K."/>
            <person name="Lee G.W."/>
            <person name="Oh S.K."/>
            <person name="Bae C."/>
            <person name="Kim S.B."/>
            <person name="Lee H.Y."/>
            <person name="Kim S.Y."/>
            <person name="Kim M.S."/>
            <person name="Kang B.C."/>
            <person name="Jo Y.D."/>
            <person name="Yang H.B."/>
            <person name="Jeong H.J."/>
            <person name="Kang W.H."/>
            <person name="Kwon J.K."/>
            <person name="Shin C."/>
            <person name="Lim J.Y."/>
            <person name="Park J.H."/>
            <person name="Huh J.H."/>
            <person name="Kim J.S."/>
            <person name="Kim B.D."/>
            <person name="Cohen O."/>
            <person name="Paran I."/>
            <person name="Suh M.C."/>
            <person name="Lee S.B."/>
            <person name="Kim Y.K."/>
            <person name="Shin Y."/>
            <person name="Noh S.J."/>
            <person name="Park J."/>
            <person name="Seo Y.S."/>
            <person name="Kwon S.Y."/>
            <person name="Kim H.A."/>
            <person name="Park J.M."/>
            <person name="Kim H.J."/>
            <person name="Choi S.B."/>
            <person name="Bosland P.W."/>
            <person name="Reeves G."/>
            <person name="Jo S.H."/>
            <person name="Lee B.W."/>
            <person name="Cho H.T."/>
            <person name="Choi H.S."/>
            <person name="Lee M.S."/>
            <person name="Yu Y."/>
            <person name="Do Choi Y."/>
            <person name="Park B.S."/>
            <person name="van Deynze A."/>
            <person name="Ashrafi H."/>
            <person name="Hill T."/>
            <person name="Kim W.T."/>
            <person name="Pai H.S."/>
            <person name="Ahn H.K."/>
            <person name="Yeam I."/>
            <person name="Giovannoni J.J."/>
            <person name="Rose J.K."/>
            <person name="Sorensen I."/>
            <person name="Lee S.J."/>
            <person name="Kim R.W."/>
            <person name="Choi I.Y."/>
            <person name="Choi B.S."/>
            <person name="Lim J.S."/>
            <person name="Lee Y.H."/>
            <person name="Choi D."/>
        </authorList>
    </citation>
    <scope>NUCLEOTIDE SEQUENCE [LARGE SCALE GENOMIC DNA]</scope>
    <source>
        <strain evidence="13">cv. CM334</strain>
    </source>
</reference>
<dbReference type="GO" id="GO:0005886">
    <property type="term" value="C:plasma membrane"/>
    <property type="evidence" value="ECO:0007669"/>
    <property type="project" value="UniProtKB-SubCell"/>
</dbReference>